<evidence type="ECO:0000313" key="3">
    <source>
        <dbReference type="Proteomes" id="UP001057375"/>
    </source>
</evidence>
<reference evidence="2" key="1">
    <citation type="submission" date="2022-03" db="EMBL/GenBank/DDBJ databases">
        <title>Draft genome sequence of Aduncisulcus paluster, a free-living microaerophilic Fornicata.</title>
        <authorList>
            <person name="Yuyama I."/>
            <person name="Kume K."/>
            <person name="Tamura T."/>
            <person name="Inagaki Y."/>
            <person name="Hashimoto T."/>
        </authorList>
    </citation>
    <scope>NUCLEOTIDE SEQUENCE</scope>
    <source>
        <strain evidence="2">NY0171</strain>
    </source>
</reference>
<proteinExistence type="predicted"/>
<feature type="coiled-coil region" evidence="1">
    <location>
        <begin position="104"/>
        <end position="138"/>
    </location>
</feature>
<dbReference type="Proteomes" id="UP001057375">
    <property type="component" value="Unassembled WGS sequence"/>
</dbReference>
<organism evidence="2 3">
    <name type="scientific">Aduncisulcus paluster</name>
    <dbReference type="NCBI Taxonomy" id="2918883"/>
    <lineage>
        <taxon>Eukaryota</taxon>
        <taxon>Metamonada</taxon>
        <taxon>Carpediemonas-like organisms</taxon>
        <taxon>Aduncisulcus</taxon>
    </lineage>
</organism>
<protein>
    <submittedName>
        <fullName evidence="2">Uncharacterized protein</fullName>
    </submittedName>
</protein>
<gene>
    <name evidence="2" type="ORF">ADUPG1_010202</name>
</gene>
<evidence type="ECO:0000256" key="1">
    <source>
        <dbReference type="SAM" id="Coils"/>
    </source>
</evidence>
<evidence type="ECO:0000313" key="2">
    <source>
        <dbReference type="EMBL" id="GKT13131.1"/>
    </source>
</evidence>
<keyword evidence="1" id="KW-0175">Coiled coil</keyword>
<keyword evidence="3" id="KW-1185">Reference proteome</keyword>
<sequence length="401" mass="46839">MSAWDHLTKHSINPFAEEEDAPGDMWDTLTGDASLAKEKQANSTLQSLSIPTLIFPSESERSSEIDAFCEQICQTVSIFASKASENRKRIDVLAERDARMSADSRRHERVEQDLRDKIDNLMRQLKTKSSEISKLSLEKDRIERSSAMKEQDITRQLNDSKRKVSHLQHMKKRHDQQMNKMQQRLDAVARERRQKVPSVQATWNKRLEDIHSMEKAVEMRRSQRVSERDQKVREAEKLVFMGVDGIKKSGKLGKSFEIGRREQYTDRRDSQRVTTEALKSMKRKYEEEVKRLRSTISEQEKVLDIAKREQYTAARESQRVDNEALKSMKKEYEEELQRLHSVISEQQKILDIALEIPDDGFLETDRMDIADQKFLLDLESSRLQQDKLKLEMEKQALAGLK</sequence>
<feature type="coiled-coil region" evidence="1">
    <location>
        <begin position="275"/>
        <end position="349"/>
    </location>
</feature>
<accession>A0ABQ5JVX5</accession>
<name>A0ABQ5JVX5_9EUKA</name>
<dbReference type="EMBL" id="BQXS01011479">
    <property type="protein sequence ID" value="GKT13131.1"/>
    <property type="molecule type" value="Genomic_DNA"/>
</dbReference>
<comment type="caution">
    <text evidence="2">The sequence shown here is derived from an EMBL/GenBank/DDBJ whole genome shotgun (WGS) entry which is preliminary data.</text>
</comment>
<feature type="coiled-coil region" evidence="1">
    <location>
        <begin position="164"/>
        <end position="191"/>
    </location>
</feature>